<feature type="transmembrane region" description="Helical" evidence="1">
    <location>
        <begin position="119"/>
        <end position="135"/>
    </location>
</feature>
<feature type="transmembrane region" description="Helical" evidence="1">
    <location>
        <begin position="147"/>
        <end position="173"/>
    </location>
</feature>
<name>A0A4R3XU25_9PROT</name>
<feature type="transmembrane region" description="Helical" evidence="1">
    <location>
        <begin position="95"/>
        <end position="113"/>
    </location>
</feature>
<dbReference type="AlphaFoldDB" id="A0A4R3XU25"/>
<protein>
    <submittedName>
        <fullName evidence="2">TraX protein</fullName>
    </submittedName>
</protein>
<dbReference type="OrthoDB" id="9781069at2"/>
<proteinExistence type="predicted"/>
<keyword evidence="3" id="KW-1185">Reference proteome</keyword>
<keyword evidence="1" id="KW-0812">Transmembrane</keyword>
<dbReference type="Proteomes" id="UP000295367">
    <property type="component" value="Unassembled WGS sequence"/>
</dbReference>
<dbReference type="RefSeq" id="WP_124944920.1">
    <property type="nucleotide sequence ID" value="NZ_BHVT01000004.1"/>
</dbReference>
<organism evidence="2 3">
    <name type="scientific">Sulfurirhabdus autotrophica</name>
    <dbReference type="NCBI Taxonomy" id="1706046"/>
    <lineage>
        <taxon>Bacteria</taxon>
        <taxon>Pseudomonadati</taxon>
        <taxon>Pseudomonadota</taxon>
        <taxon>Betaproteobacteria</taxon>
        <taxon>Nitrosomonadales</taxon>
        <taxon>Sulfuricellaceae</taxon>
        <taxon>Sulfurirhabdus</taxon>
    </lineage>
</organism>
<accession>A0A4R3XU25</accession>
<keyword evidence="1" id="KW-1133">Transmembrane helix</keyword>
<dbReference type="EMBL" id="SMCO01000019">
    <property type="protein sequence ID" value="TCV82726.1"/>
    <property type="molecule type" value="Genomic_DNA"/>
</dbReference>
<reference evidence="2 3" key="1">
    <citation type="submission" date="2019-03" db="EMBL/GenBank/DDBJ databases">
        <title>Genomic Encyclopedia of Type Strains, Phase IV (KMG-IV): sequencing the most valuable type-strain genomes for metagenomic binning, comparative biology and taxonomic classification.</title>
        <authorList>
            <person name="Goeker M."/>
        </authorList>
    </citation>
    <scope>NUCLEOTIDE SEQUENCE [LARGE SCALE GENOMIC DNA]</scope>
    <source>
        <strain evidence="2 3">DSM 100309</strain>
    </source>
</reference>
<comment type="caution">
    <text evidence="2">The sequence shown here is derived from an EMBL/GenBank/DDBJ whole genome shotgun (WGS) entry which is preliminary data.</text>
</comment>
<evidence type="ECO:0000256" key="1">
    <source>
        <dbReference type="SAM" id="Phobius"/>
    </source>
</evidence>
<feature type="transmembrane region" description="Helical" evidence="1">
    <location>
        <begin position="179"/>
        <end position="209"/>
    </location>
</feature>
<dbReference type="InterPro" id="IPR008875">
    <property type="entry name" value="TraX"/>
</dbReference>
<evidence type="ECO:0000313" key="3">
    <source>
        <dbReference type="Proteomes" id="UP000295367"/>
    </source>
</evidence>
<keyword evidence="1" id="KW-0472">Membrane</keyword>
<dbReference type="Pfam" id="PF05857">
    <property type="entry name" value="TraX"/>
    <property type="match status" value="1"/>
</dbReference>
<sequence>MTTARPPIQGVTTLPARSVLPRLAVSSGTLEALKWMGLVLMTLDHINKHLFDAKLPGVFEAGRICMPIFGFVLAYNLARPGAMLRGTHLHAMKRLAIFGTIATPFIAGLGGLVSGWWPLNIMFTLLVATGTIYLIEKGGIAHLVAAALLSFFGGMFVEFWWNALTFCLAAWWYCKTPNWSALLMGLVATASLFFINGNFWAFAALPFIFMAPHFKLNVPRIRYVFYIYYPAHLAILFLIKK</sequence>
<evidence type="ECO:0000313" key="2">
    <source>
        <dbReference type="EMBL" id="TCV82726.1"/>
    </source>
</evidence>
<gene>
    <name evidence="2" type="ORF">EDC63_11943</name>
</gene>
<feature type="transmembrane region" description="Helical" evidence="1">
    <location>
        <begin position="221"/>
        <end position="239"/>
    </location>
</feature>